<dbReference type="PANTHER" id="PTHR32309">
    <property type="entry name" value="TYROSINE-PROTEIN KINASE"/>
    <property type="match status" value="1"/>
</dbReference>
<evidence type="ECO:0000256" key="5">
    <source>
        <dbReference type="ARBA" id="ARBA00023136"/>
    </source>
</evidence>
<evidence type="ECO:0000259" key="8">
    <source>
        <dbReference type="Pfam" id="PF13807"/>
    </source>
</evidence>
<gene>
    <name evidence="9" type="ORF">DW888_21230</name>
</gene>
<comment type="caution">
    <text evidence="9">The sequence shown here is derived from an EMBL/GenBank/DDBJ whole genome shotgun (WGS) entry which is preliminary data.</text>
</comment>
<dbReference type="PANTHER" id="PTHR32309:SF13">
    <property type="entry name" value="FERRIC ENTEROBACTIN TRANSPORT PROTEIN FEPE"/>
    <property type="match status" value="1"/>
</dbReference>
<evidence type="ECO:0000256" key="1">
    <source>
        <dbReference type="ARBA" id="ARBA00004651"/>
    </source>
</evidence>
<dbReference type="GO" id="GO:0005886">
    <property type="term" value="C:plasma membrane"/>
    <property type="evidence" value="ECO:0007669"/>
    <property type="project" value="UniProtKB-SubCell"/>
</dbReference>
<evidence type="ECO:0000256" key="4">
    <source>
        <dbReference type="ARBA" id="ARBA00022989"/>
    </source>
</evidence>
<dbReference type="InterPro" id="IPR032807">
    <property type="entry name" value="GNVR"/>
</dbReference>
<dbReference type="GO" id="GO:0004713">
    <property type="term" value="F:protein tyrosine kinase activity"/>
    <property type="evidence" value="ECO:0007669"/>
    <property type="project" value="TreeGrafter"/>
</dbReference>
<dbReference type="Pfam" id="PF13807">
    <property type="entry name" value="GNVR"/>
    <property type="match status" value="1"/>
</dbReference>
<dbReference type="RefSeq" id="WP_259323819.1">
    <property type="nucleotide sequence ID" value="NZ_CABJFV010000058.1"/>
</dbReference>
<evidence type="ECO:0000313" key="10">
    <source>
        <dbReference type="Proteomes" id="UP000284379"/>
    </source>
</evidence>
<keyword evidence="3 6" id="KW-0812">Transmembrane</keyword>
<dbReference type="Pfam" id="PF02706">
    <property type="entry name" value="Wzz"/>
    <property type="match status" value="1"/>
</dbReference>
<evidence type="ECO:0000259" key="7">
    <source>
        <dbReference type="Pfam" id="PF02706"/>
    </source>
</evidence>
<accession>A0A413V1G6</accession>
<evidence type="ECO:0000256" key="2">
    <source>
        <dbReference type="ARBA" id="ARBA00022475"/>
    </source>
</evidence>
<feature type="domain" description="Polysaccharide chain length determinant N-terminal" evidence="7">
    <location>
        <begin position="16"/>
        <end position="109"/>
    </location>
</feature>
<feature type="transmembrane region" description="Helical" evidence="6">
    <location>
        <begin position="30"/>
        <end position="48"/>
    </location>
</feature>
<reference evidence="9 10" key="1">
    <citation type="submission" date="2018-08" db="EMBL/GenBank/DDBJ databases">
        <title>A genome reference for cultivated species of the human gut microbiota.</title>
        <authorList>
            <person name="Zou Y."/>
            <person name="Xue W."/>
            <person name="Luo G."/>
        </authorList>
    </citation>
    <scope>NUCLEOTIDE SEQUENCE [LARGE SCALE GENOMIC DNA]</scope>
    <source>
        <strain evidence="9 10">AM40-30BH</strain>
    </source>
</reference>
<feature type="non-terminal residue" evidence="9">
    <location>
        <position position="530"/>
    </location>
</feature>
<proteinExistence type="predicted"/>
<dbReference type="AlphaFoldDB" id="A0A413V1G6"/>
<dbReference type="EMBL" id="QSGO01000058">
    <property type="protein sequence ID" value="RHB27394.1"/>
    <property type="molecule type" value="Genomic_DNA"/>
</dbReference>
<evidence type="ECO:0000256" key="6">
    <source>
        <dbReference type="SAM" id="Phobius"/>
    </source>
</evidence>
<keyword evidence="2" id="KW-1003">Cell membrane</keyword>
<evidence type="ECO:0000256" key="3">
    <source>
        <dbReference type="ARBA" id="ARBA00022692"/>
    </source>
</evidence>
<comment type="subcellular location">
    <subcellularLocation>
        <location evidence="1">Cell membrane</location>
        <topology evidence="1">Multi-pass membrane protein</topology>
    </subcellularLocation>
</comment>
<dbReference type="InterPro" id="IPR003856">
    <property type="entry name" value="LPS_length_determ_N"/>
</dbReference>
<keyword evidence="4 6" id="KW-1133">Transmembrane helix</keyword>
<evidence type="ECO:0000313" key="9">
    <source>
        <dbReference type="EMBL" id="RHB27394.1"/>
    </source>
</evidence>
<feature type="domain" description="Tyrosine-protein kinase G-rich" evidence="8">
    <location>
        <begin position="446"/>
        <end position="519"/>
    </location>
</feature>
<dbReference type="InterPro" id="IPR050445">
    <property type="entry name" value="Bact_polysacc_biosynth/exp"/>
</dbReference>
<feature type="transmembrane region" description="Helical" evidence="6">
    <location>
        <begin position="503"/>
        <end position="523"/>
    </location>
</feature>
<protein>
    <submittedName>
        <fullName evidence="9">Chromosome partitioning protein ParA</fullName>
    </submittedName>
</protein>
<organism evidence="9 10">
    <name type="scientific">Bacteroides nordii</name>
    <dbReference type="NCBI Taxonomy" id="291645"/>
    <lineage>
        <taxon>Bacteria</taxon>
        <taxon>Pseudomonadati</taxon>
        <taxon>Bacteroidota</taxon>
        <taxon>Bacteroidia</taxon>
        <taxon>Bacteroidales</taxon>
        <taxon>Bacteroidaceae</taxon>
        <taxon>Bacteroides</taxon>
    </lineage>
</organism>
<dbReference type="Proteomes" id="UP000284379">
    <property type="component" value="Unassembled WGS sequence"/>
</dbReference>
<name>A0A413V1G6_9BACE</name>
<keyword evidence="5 6" id="KW-0472">Membrane</keyword>
<sequence length="530" mass="59139">MNTESKNNNSLEQESEINITDILRFVLSNWYWFVLSVLVCIGIAFFYVKSSSKVYSRKASVLIRDDSKGGGMSESAVFSDLSLFGGKRNVDNEVLVFQSRHLMEEVARRLHLDMSYKVKNGLRSEELYTHAPVTVSFPEAEERQVIKVMVTPVDSATVRLSGFSLAVGGGGVHSEEVLDVHLNDTVSTPIGPMVVTPTLYYTDVFYGKPVNVVKSNLESVIEGYRARLKVSLASKTATIINLVLDDVSTARAEDILNMLIAVYNEDVINDKNQIAVNTSKFINERLIIIERELGSVDANIESFKRENQLTDITSETGMYLANTSRYQQEGLSLENQLSIARYIKEYLTDPQKNSDLIPANTGISDNSVESQIKEYNDILLKRDKLVVGSSSKNPIVIDLNNSLSAMKQTIIRSVDNLIVGLNIQLKNIREQEEQTTKRIEAVPAQQKYVLTVERQQKIKEELYLYLLNKREENALTQAITESNARIIDAASGSSAPVAPKTMMIFLASIVLGLGIPMGVFWLLNVTDTKV</sequence>